<proteinExistence type="predicted"/>
<reference evidence="1" key="1">
    <citation type="submission" date="2020-02" db="EMBL/GenBank/DDBJ databases">
        <authorList>
            <person name="Meier V. D."/>
        </authorList>
    </citation>
    <scope>NUCLEOTIDE SEQUENCE</scope>
    <source>
        <strain evidence="1">AVDCRST_MAG74</strain>
    </source>
</reference>
<evidence type="ECO:0000313" key="1">
    <source>
        <dbReference type="EMBL" id="CAA9409862.1"/>
    </source>
</evidence>
<protein>
    <submittedName>
        <fullName evidence="1">Uncharacterized protein</fullName>
    </submittedName>
</protein>
<sequence length="47" mass="5437">MKTFACFDADFGNAVAPRFWFHLITLSRGFVKNKPRIETSILVSQIY</sequence>
<dbReference type="EMBL" id="CADCUR010000200">
    <property type="protein sequence ID" value="CAA9409862.1"/>
    <property type="molecule type" value="Genomic_DNA"/>
</dbReference>
<accession>A0A6J4PCS9</accession>
<dbReference type="AlphaFoldDB" id="A0A6J4PCS9"/>
<organism evidence="1">
    <name type="scientific">uncultured Pyrinomonadaceae bacterium</name>
    <dbReference type="NCBI Taxonomy" id="2283094"/>
    <lineage>
        <taxon>Bacteria</taxon>
        <taxon>Pseudomonadati</taxon>
        <taxon>Acidobacteriota</taxon>
        <taxon>Blastocatellia</taxon>
        <taxon>Blastocatellales</taxon>
        <taxon>Pyrinomonadaceae</taxon>
        <taxon>environmental samples</taxon>
    </lineage>
</organism>
<gene>
    <name evidence="1" type="ORF">AVDCRST_MAG74-2209</name>
</gene>
<name>A0A6J4PCS9_9BACT</name>